<evidence type="ECO:0000313" key="3">
    <source>
        <dbReference type="EMBL" id="KEZ92964.1"/>
    </source>
</evidence>
<comment type="caution">
    <text evidence="3">The sequence shown here is derived from an EMBL/GenBank/DDBJ whole genome shotgun (WGS) entry which is preliminary data.</text>
</comment>
<keyword evidence="6" id="KW-1185">Reference proteome</keyword>
<protein>
    <submittedName>
        <fullName evidence="4">Autotransporter adhesin-like protein</fullName>
    </submittedName>
</protein>
<dbReference type="InterPro" id="IPR021255">
    <property type="entry name" value="DUF2807"/>
</dbReference>
<dbReference type="Pfam" id="PF10988">
    <property type="entry name" value="DUF2807"/>
    <property type="match status" value="1"/>
</dbReference>
<reference evidence="3 5" key="1">
    <citation type="submission" date="2014-07" db="EMBL/GenBank/DDBJ databases">
        <title>Draft genome sequence of Nonlabens ulvanivorans, an ulvan degrading bacterium.</title>
        <authorList>
            <person name="Kopel M."/>
            <person name="Helbert W."/>
            <person name="Henrissat B."/>
            <person name="Doniger T."/>
            <person name="Banin E."/>
        </authorList>
    </citation>
    <scope>NUCLEOTIDE SEQUENCE [LARGE SCALE GENOMIC DNA]</scope>
    <source>
        <strain evidence="3 5">PLR</strain>
    </source>
</reference>
<reference evidence="4 6" key="2">
    <citation type="submission" date="2018-03" db="EMBL/GenBank/DDBJ databases">
        <title>Genomic Encyclopedia of Archaeal and Bacterial Type Strains, Phase II (KMG-II): from individual species to whole genera.</title>
        <authorList>
            <person name="Goeker M."/>
        </authorList>
    </citation>
    <scope>NUCLEOTIDE SEQUENCE [LARGE SCALE GENOMIC DNA]</scope>
    <source>
        <strain evidence="4 6">DSM 22727</strain>
    </source>
</reference>
<gene>
    <name evidence="3" type="ORF">IL45_12620</name>
    <name evidence="4" type="ORF">LY02_02458</name>
</gene>
<dbReference type="OrthoDB" id="1419485at2"/>
<evidence type="ECO:0000313" key="6">
    <source>
        <dbReference type="Proteomes" id="UP000239997"/>
    </source>
</evidence>
<dbReference type="Gene3D" id="2.160.20.120">
    <property type="match status" value="1"/>
</dbReference>
<dbReference type="AlphaFoldDB" id="A0A084JVI0"/>
<accession>A0A084JVI0</accession>
<dbReference type="EMBL" id="JPJI01000032">
    <property type="protein sequence ID" value="KEZ92964.1"/>
    <property type="molecule type" value="Genomic_DNA"/>
</dbReference>
<dbReference type="Proteomes" id="UP000028531">
    <property type="component" value="Unassembled WGS sequence"/>
</dbReference>
<sequence length="272" mass="29836">MKKLLLAILILTAAVSQAQEKVKGNREPSTVITDVDPFTVIEIGGDYEVAIVEGVIPQVEITTDSNLHQFLEVAVVDGNLSISSTANIRSKKEMTIRLIYPAGLTKIVAKEKAEISAITELKMDKLEIEVRDDAKLFLTANISNLTLNLKGDSRSELNLRGNDAKINFDDKANVKALLKFQDLNLTMKGRTVAKLEGDVKSGTLLLENKASFQGDNLVFNNLNMKASQNTDCEVNVKDELTLAASDSSKVELFNSPKVILEKFTGKTQLIKK</sequence>
<dbReference type="Proteomes" id="UP000239997">
    <property type="component" value="Unassembled WGS sequence"/>
</dbReference>
<feature type="domain" description="Putative auto-transporter adhesin head GIN" evidence="2">
    <location>
        <begin position="37"/>
        <end position="157"/>
    </location>
</feature>
<dbReference type="EMBL" id="PVNA01000005">
    <property type="protein sequence ID" value="PRX12806.1"/>
    <property type="molecule type" value="Genomic_DNA"/>
</dbReference>
<dbReference type="RefSeq" id="WP_036584440.1">
    <property type="nucleotide sequence ID" value="NZ_JPJI01000032.1"/>
</dbReference>
<evidence type="ECO:0000313" key="5">
    <source>
        <dbReference type="Proteomes" id="UP000028531"/>
    </source>
</evidence>
<keyword evidence="1" id="KW-0732">Signal</keyword>
<feature type="signal peptide" evidence="1">
    <location>
        <begin position="1"/>
        <end position="18"/>
    </location>
</feature>
<evidence type="ECO:0000259" key="2">
    <source>
        <dbReference type="Pfam" id="PF10988"/>
    </source>
</evidence>
<evidence type="ECO:0000313" key="4">
    <source>
        <dbReference type="EMBL" id="PRX12806.1"/>
    </source>
</evidence>
<proteinExistence type="predicted"/>
<evidence type="ECO:0000256" key="1">
    <source>
        <dbReference type="SAM" id="SignalP"/>
    </source>
</evidence>
<organism evidence="3 5">
    <name type="scientific">Nonlabens ulvanivorans</name>
    <name type="common">Persicivirga ulvanivorans</name>
    <dbReference type="NCBI Taxonomy" id="906888"/>
    <lineage>
        <taxon>Bacteria</taxon>
        <taxon>Pseudomonadati</taxon>
        <taxon>Bacteroidota</taxon>
        <taxon>Flavobacteriia</taxon>
        <taxon>Flavobacteriales</taxon>
        <taxon>Flavobacteriaceae</taxon>
        <taxon>Nonlabens</taxon>
    </lineage>
</organism>
<name>A0A084JVI0_NONUL</name>
<feature type="chain" id="PRO_5001777654" evidence="1">
    <location>
        <begin position="19"/>
        <end position="272"/>
    </location>
</feature>